<keyword evidence="9" id="KW-1185">Reference proteome</keyword>
<feature type="chain" id="PRO_5028379303" evidence="8">
    <location>
        <begin position="25"/>
        <end position="386"/>
    </location>
</feature>
<sequence length="386" mass="43213">MYFSCSICVFIIPSLFQSFTFSSGDVLVTPPPFTINQTALLQYLSLGNITIDLPALYVFGDSFVDPGNNNFLNTSIKSNYTPYGIDFEGMPSGRTTNGRTVVDFIAQVVGLPFPPPALDVSEAKKNSRTGVNYGSASGGILPSPPLVENLFGHVLSMDEQIAFFENTTKDLKCQFNNAESFAQHLSKSLFFFHVGGNDLGLYWDLERHSNYSAQKYSQLLIDELSMQLQKLYELGVRKFFVNNVSPMGCQPYSIVVEKPKTTQCVEEMNARIVNFNKQIPPLLSHLQSTLPGSKFVLGDLYKIYEDVFASPASYGFTNVKKSCCIDPFRNQTRPCAPNVEPCKERNQHVFFDPYHPSENMHFVIARRFLKDSSVSSPINLLQLIQS</sequence>
<reference evidence="10" key="1">
    <citation type="submission" date="2025-08" db="UniProtKB">
        <authorList>
            <consortium name="RefSeq"/>
        </authorList>
    </citation>
    <scope>IDENTIFICATION</scope>
    <source>
        <tissue evidence="10">Fruit stalk</tissue>
    </source>
</reference>
<name>A0A6P6AXC7_DURZI</name>
<evidence type="ECO:0000256" key="1">
    <source>
        <dbReference type="ARBA" id="ARBA00004613"/>
    </source>
</evidence>
<organism evidence="9 10">
    <name type="scientific">Durio zibethinus</name>
    <name type="common">Durian</name>
    <dbReference type="NCBI Taxonomy" id="66656"/>
    <lineage>
        <taxon>Eukaryota</taxon>
        <taxon>Viridiplantae</taxon>
        <taxon>Streptophyta</taxon>
        <taxon>Embryophyta</taxon>
        <taxon>Tracheophyta</taxon>
        <taxon>Spermatophyta</taxon>
        <taxon>Magnoliopsida</taxon>
        <taxon>eudicotyledons</taxon>
        <taxon>Gunneridae</taxon>
        <taxon>Pentapetalae</taxon>
        <taxon>rosids</taxon>
        <taxon>malvids</taxon>
        <taxon>Malvales</taxon>
        <taxon>Malvaceae</taxon>
        <taxon>Helicteroideae</taxon>
        <taxon>Durio</taxon>
    </lineage>
</organism>
<evidence type="ECO:0000313" key="10">
    <source>
        <dbReference type="RefSeq" id="XP_022769582.1"/>
    </source>
</evidence>
<keyword evidence="7" id="KW-0443">Lipid metabolism</keyword>
<dbReference type="InterPro" id="IPR051238">
    <property type="entry name" value="GDSL_esterase/lipase"/>
</dbReference>
<keyword evidence="5" id="KW-0378">Hydrolase</keyword>
<dbReference type="Proteomes" id="UP000515121">
    <property type="component" value="Unplaced"/>
</dbReference>
<dbReference type="SUPFAM" id="SSF52266">
    <property type="entry name" value="SGNH hydrolase"/>
    <property type="match status" value="1"/>
</dbReference>
<dbReference type="GO" id="GO:0016788">
    <property type="term" value="F:hydrolase activity, acting on ester bonds"/>
    <property type="evidence" value="ECO:0007669"/>
    <property type="project" value="InterPro"/>
</dbReference>
<keyword evidence="6" id="KW-0442">Lipid degradation</keyword>
<dbReference type="InterPro" id="IPR036514">
    <property type="entry name" value="SGNH_hydro_sf"/>
</dbReference>
<evidence type="ECO:0000256" key="3">
    <source>
        <dbReference type="ARBA" id="ARBA00022525"/>
    </source>
</evidence>
<evidence type="ECO:0000256" key="7">
    <source>
        <dbReference type="ARBA" id="ARBA00023098"/>
    </source>
</evidence>
<dbReference type="OrthoDB" id="1530612at2759"/>
<evidence type="ECO:0000256" key="5">
    <source>
        <dbReference type="ARBA" id="ARBA00022801"/>
    </source>
</evidence>
<dbReference type="GO" id="GO:0005576">
    <property type="term" value="C:extracellular region"/>
    <property type="evidence" value="ECO:0007669"/>
    <property type="project" value="UniProtKB-SubCell"/>
</dbReference>
<dbReference type="GO" id="GO:0016042">
    <property type="term" value="P:lipid catabolic process"/>
    <property type="evidence" value="ECO:0007669"/>
    <property type="project" value="UniProtKB-KW"/>
</dbReference>
<evidence type="ECO:0000256" key="2">
    <source>
        <dbReference type="ARBA" id="ARBA00008668"/>
    </source>
</evidence>
<dbReference type="PANTHER" id="PTHR45650">
    <property type="entry name" value="GDSL-LIKE LIPASE/ACYLHYDROLASE-RELATED"/>
    <property type="match status" value="1"/>
</dbReference>
<evidence type="ECO:0000256" key="4">
    <source>
        <dbReference type="ARBA" id="ARBA00022729"/>
    </source>
</evidence>
<comment type="similarity">
    <text evidence="2">Belongs to the 'GDSL' lipolytic enzyme family.</text>
</comment>
<accession>A0A6P6AXC7</accession>
<gene>
    <name evidence="10" type="primary">LOC111313162</name>
</gene>
<dbReference type="Pfam" id="PF00657">
    <property type="entry name" value="Lipase_GDSL"/>
    <property type="match status" value="1"/>
</dbReference>
<proteinExistence type="inferred from homology"/>
<comment type="subcellular location">
    <subcellularLocation>
        <location evidence="1">Secreted</location>
    </subcellularLocation>
</comment>
<keyword evidence="3" id="KW-0964">Secreted</keyword>
<dbReference type="CDD" id="cd01837">
    <property type="entry name" value="SGNH_plant_lipase_like"/>
    <property type="match status" value="1"/>
</dbReference>
<keyword evidence="4 8" id="KW-0732">Signal</keyword>
<evidence type="ECO:0000256" key="6">
    <source>
        <dbReference type="ARBA" id="ARBA00022963"/>
    </source>
</evidence>
<dbReference type="AlphaFoldDB" id="A0A6P6AXC7"/>
<dbReference type="KEGG" id="dzi:111313162"/>
<feature type="signal peptide" evidence="8">
    <location>
        <begin position="1"/>
        <end position="24"/>
    </location>
</feature>
<evidence type="ECO:0000256" key="8">
    <source>
        <dbReference type="SAM" id="SignalP"/>
    </source>
</evidence>
<evidence type="ECO:0000313" key="9">
    <source>
        <dbReference type="Proteomes" id="UP000515121"/>
    </source>
</evidence>
<dbReference type="RefSeq" id="XP_022769582.1">
    <property type="nucleotide sequence ID" value="XM_022913847.1"/>
</dbReference>
<dbReference type="GeneID" id="111313162"/>
<dbReference type="Gene3D" id="3.40.50.1110">
    <property type="entry name" value="SGNH hydrolase"/>
    <property type="match status" value="1"/>
</dbReference>
<protein>
    <submittedName>
        <fullName evidence="10">GDSL esterase/lipase 7-like</fullName>
    </submittedName>
</protein>
<dbReference type="InterPro" id="IPR035669">
    <property type="entry name" value="SGNH_plant_lipase-like"/>
</dbReference>
<dbReference type="PANTHER" id="PTHR45650:SF24">
    <property type="entry name" value="GDSL ESTERASE_LIPASE 7-LIKE"/>
    <property type="match status" value="1"/>
</dbReference>
<dbReference type="InterPro" id="IPR001087">
    <property type="entry name" value="GDSL"/>
</dbReference>